<accession>A0A8H4P9G8</accession>
<keyword evidence="2" id="KW-1185">Reference proteome</keyword>
<organism evidence="1 2">
    <name type="scientific">Fusarium albosuccineum</name>
    <dbReference type="NCBI Taxonomy" id="1237068"/>
    <lineage>
        <taxon>Eukaryota</taxon>
        <taxon>Fungi</taxon>
        <taxon>Dikarya</taxon>
        <taxon>Ascomycota</taxon>
        <taxon>Pezizomycotina</taxon>
        <taxon>Sordariomycetes</taxon>
        <taxon>Hypocreomycetidae</taxon>
        <taxon>Hypocreales</taxon>
        <taxon>Nectriaceae</taxon>
        <taxon>Fusarium</taxon>
        <taxon>Fusarium decemcellulare species complex</taxon>
    </lineage>
</organism>
<name>A0A8H4P9G8_9HYPO</name>
<dbReference type="OrthoDB" id="2520703at2759"/>
<protein>
    <recommendedName>
        <fullName evidence="3">F-box domain-containing protein</fullName>
    </recommendedName>
</protein>
<dbReference type="InterPro" id="IPR032675">
    <property type="entry name" value="LRR_dom_sf"/>
</dbReference>
<proteinExistence type="predicted"/>
<sequence length="457" mass="52303">MSPASFLDLPNEIINEICEYLCFHCVHGPGVSCEWAAFDGETGSATDFDVIYPPCKQTLAWLCRTSRRMNHVASPILYGFFIEPSFMWTSQRGIKFLHTICHRPDLAGNLKHAMLHTYTEVKTEHMPLVCDITERLEMELPQEWREPKPNDDIVDYDRGDWVLNTTRIKHEDQAGLRHGFLVDLLLASAPNLEELALDTSHTTRYGDFMPKRSILPHLKYLHLRPGEYSSSKSFDLGQVEKLLEKAPNLEKLTIGYCRVISPSSLAFHNLKYLTIYDSLVFPKNIAQSCKNLQRFSFIYPYSTKGHRLYRSFILSFTPKAIVEDLEPWNASLQALRITLGTWPGKQRYHQKDMIASLKGFTALRRLDLDELCLFVGEIEDAAPKSLLVDLLPLSIEDVILRDVKPHLYPATRYLHEQACLGEFPSLKEIQVFDDKAELVKMEDWAAETTSSSSDITS</sequence>
<dbReference type="AlphaFoldDB" id="A0A8H4P9G8"/>
<dbReference type="SUPFAM" id="SSF52047">
    <property type="entry name" value="RNI-like"/>
    <property type="match status" value="1"/>
</dbReference>
<comment type="caution">
    <text evidence="1">The sequence shown here is derived from an EMBL/GenBank/DDBJ whole genome shotgun (WGS) entry which is preliminary data.</text>
</comment>
<gene>
    <name evidence="1" type="ORF">FALBO_8940</name>
</gene>
<reference evidence="1 2" key="1">
    <citation type="submission" date="2020-01" db="EMBL/GenBank/DDBJ databases">
        <title>Identification and distribution of gene clusters putatively required for synthesis of sphingolipid metabolism inhibitors in phylogenetically diverse species of the filamentous fungus Fusarium.</title>
        <authorList>
            <person name="Kim H.-S."/>
            <person name="Busman M."/>
            <person name="Brown D.W."/>
            <person name="Divon H."/>
            <person name="Uhlig S."/>
            <person name="Proctor R.H."/>
        </authorList>
    </citation>
    <scope>NUCLEOTIDE SEQUENCE [LARGE SCALE GENOMIC DNA]</scope>
    <source>
        <strain evidence="1 2">NRRL 20459</strain>
    </source>
</reference>
<dbReference type="EMBL" id="JAADYS010001223">
    <property type="protein sequence ID" value="KAF4464235.1"/>
    <property type="molecule type" value="Genomic_DNA"/>
</dbReference>
<evidence type="ECO:0000313" key="2">
    <source>
        <dbReference type="Proteomes" id="UP000554235"/>
    </source>
</evidence>
<dbReference type="Gene3D" id="3.80.10.10">
    <property type="entry name" value="Ribonuclease Inhibitor"/>
    <property type="match status" value="1"/>
</dbReference>
<dbReference type="Proteomes" id="UP000554235">
    <property type="component" value="Unassembled WGS sequence"/>
</dbReference>
<evidence type="ECO:0000313" key="1">
    <source>
        <dbReference type="EMBL" id="KAF4464235.1"/>
    </source>
</evidence>
<evidence type="ECO:0008006" key="3">
    <source>
        <dbReference type="Google" id="ProtNLM"/>
    </source>
</evidence>